<feature type="transmembrane region" description="Helical" evidence="5">
    <location>
        <begin position="136"/>
        <end position="155"/>
    </location>
</feature>
<comment type="caution">
    <text evidence="7">The sequence shown here is derived from an EMBL/GenBank/DDBJ whole genome shotgun (WGS) entry which is preliminary data.</text>
</comment>
<evidence type="ECO:0000256" key="1">
    <source>
        <dbReference type="ARBA" id="ARBA00004141"/>
    </source>
</evidence>
<name>A0AA37WMT4_9GAMM</name>
<feature type="transmembrane region" description="Helical" evidence="5">
    <location>
        <begin position="71"/>
        <end position="90"/>
    </location>
</feature>
<feature type="transmembrane region" description="Helical" evidence="5">
    <location>
        <begin position="28"/>
        <end position="51"/>
    </location>
</feature>
<protein>
    <submittedName>
        <fullName evidence="7">YIP1 family protein</fullName>
    </submittedName>
</protein>
<evidence type="ECO:0000256" key="5">
    <source>
        <dbReference type="SAM" id="Phobius"/>
    </source>
</evidence>
<evidence type="ECO:0000256" key="2">
    <source>
        <dbReference type="ARBA" id="ARBA00022692"/>
    </source>
</evidence>
<dbReference type="RefSeq" id="WP_232592095.1">
    <property type="nucleotide sequence ID" value="NZ_BSPD01000030.1"/>
</dbReference>
<dbReference type="GO" id="GO:0016020">
    <property type="term" value="C:membrane"/>
    <property type="evidence" value="ECO:0007669"/>
    <property type="project" value="UniProtKB-SubCell"/>
</dbReference>
<dbReference type="Proteomes" id="UP001156870">
    <property type="component" value="Unassembled WGS sequence"/>
</dbReference>
<evidence type="ECO:0000256" key="3">
    <source>
        <dbReference type="ARBA" id="ARBA00022989"/>
    </source>
</evidence>
<sequence>MAILEHTLGIMLHPDSEWKAIRKERHSFAQVFISHVPILALIPTVSAYFGVTQVGWSLAGEEAIRLSTASAMSLCVLTYFALLMGVYLLGEFINWMSKTYGVRDDAEKRHYEGTALAVYISTPVFLVGFVHLYPDIYLNAFALAVAGAYSIYLIYEGIPILMDIPKERAFMYASSVVTVTLVLAVVVRIGSVIVWGMGIGPVYID</sequence>
<organism evidence="7 8">
    <name type="scientific">Marinibactrum halimedae</name>
    <dbReference type="NCBI Taxonomy" id="1444977"/>
    <lineage>
        <taxon>Bacteria</taxon>
        <taxon>Pseudomonadati</taxon>
        <taxon>Pseudomonadota</taxon>
        <taxon>Gammaproteobacteria</taxon>
        <taxon>Cellvibrionales</taxon>
        <taxon>Cellvibrionaceae</taxon>
        <taxon>Marinibactrum</taxon>
    </lineage>
</organism>
<dbReference type="EMBL" id="BSPD01000030">
    <property type="protein sequence ID" value="GLS25401.1"/>
    <property type="molecule type" value="Genomic_DNA"/>
</dbReference>
<evidence type="ECO:0000256" key="4">
    <source>
        <dbReference type="ARBA" id="ARBA00023136"/>
    </source>
</evidence>
<dbReference type="InterPro" id="IPR006977">
    <property type="entry name" value="Yip1_dom"/>
</dbReference>
<gene>
    <name evidence="7" type="ORF">GCM10007877_11150</name>
</gene>
<keyword evidence="4 5" id="KW-0472">Membrane</keyword>
<feature type="transmembrane region" description="Helical" evidence="5">
    <location>
        <begin position="111"/>
        <end position="130"/>
    </location>
</feature>
<feature type="transmembrane region" description="Helical" evidence="5">
    <location>
        <begin position="176"/>
        <end position="204"/>
    </location>
</feature>
<feature type="domain" description="Yip1" evidence="6">
    <location>
        <begin position="9"/>
        <end position="186"/>
    </location>
</feature>
<accession>A0AA37WMT4</accession>
<comment type="subcellular location">
    <subcellularLocation>
        <location evidence="1">Membrane</location>
        <topology evidence="1">Multi-pass membrane protein</topology>
    </subcellularLocation>
</comment>
<proteinExistence type="predicted"/>
<evidence type="ECO:0000313" key="7">
    <source>
        <dbReference type="EMBL" id="GLS25401.1"/>
    </source>
</evidence>
<keyword evidence="8" id="KW-1185">Reference proteome</keyword>
<keyword evidence="2 5" id="KW-0812">Transmembrane</keyword>
<dbReference type="AlphaFoldDB" id="A0AA37WMT4"/>
<dbReference type="Pfam" id="PF04893">
    <property type="entry name" value="Yip1"/>
    <property type="match status" value="1"/>
</dbReference>
<keyword evidence="3 5" id="KW-1133">Transmembrane helix</keyword>
<reference evidence="7 8" key="1">
    <citation type="journal article" date="2014" name="Int. J. Syst. Evol. Microbiol.">
        <title>Complete genome sequence of Corynebacterium casei LMG S-19264T (=DSM 44701T), isolated from a smear-ripened cheese.</title>
        <authorList>
            <consortium name="US DOE Joint Genome Institute (JGI-PGF)"/>
            <person name="Walter F."/>
            <person name="Albersmeier A."/>
            <person name="Kalinowski J."/>
            <person name="Ruckert C."/>
        </authorList>
    </citation>
    <scope>NUCLEOTIDE SEQUENCE [LARGE SCALE GENOMIC DNA]</scope>
    <source>
        <strain evidence="7 8">NBRC 110095</strain>
    </source>
</reference>
<evidence type="ECO:0000259" key="6">
    <source>
        <dbReference type="Pfam" id="PF04893"/>
    </source>
</evidence>
<evidence type="ECO:0000313" key="8">
    <source>
        <dbReference type="Proteomes" id="UP001156870"/>
    </source>
</evidence>